<evidence type="ECO:0000313" key="1">
    <source>
        <dbReference type="EMBL" id="KUG21813.1"/>
    </source>
</evidence>
<organism evidence="1">
    <name type="scientific">hydrocarbon metagenome</name>
    <dbReference type="NCBI Taxonomy" id="938273"/>
    <lineage>
        <taxon>unclassified sequences</taxon>
        <taxon>metagenomes</taxon>
        <taxon>ecological metagenomes</taxon>
    </lineage>
</organism>
<gene>
    <name evidence="1" type="ORF">ASZ90_008433</name>
</gene>
<accession>A0A0W8FLJ4</accession>
<name>A0A0W8FLJ4_9ZZZZ</name>
<dbReference type="AlphaFoldDB" id="A0A0W8FLJ4"/>
<dbReference type="EMBL" id="LNQE01001019">
    <property type="protein sequence ID" value="KUG21813.1"/>
    <property type="molecule type" value="Genomic_DNA"/>
</dbReference>
<protein>
    <recommendedName>
        <fullName evidence="2">DUF5666 domain-containing protein</fullName>
    </recommendedName>
</protein>
<proteinExistence type="predicted"/>
<comment type="caution">
    <text evidence="1">The sequence shown here is derived from an EMBL/GenBank/DDBJ whole genome shotgun (WGS) entry which is preliminary data.</text>
</comment>
<sequence>MVGLFFILSTFAFAVDRPASTVKADTVKTNIVKAARMHATGKVVEISDEAVKIERTVKGDVETMEFALEKPVKNININDSVKIDYTESEGKLIASRVSKVTFKKKRY</sequence>
<reference evidence="1" key="1">
    <citation type="journal article" date="2015" name="Proc. Natl. Acad. Sci. U.S.A.">
        <title>Networks of energetic and metabolic interactions define dynamics in microbial communities.</title>
        <authorList>
            <person name="Embree M."/>
            <person name="Liu J.K."/>
            <person name="Al-Bassam M.M."/>
            <person name="Zengler K."/>
        </authorList>
    </citation>
    <scope>NUCLEOTIDE SEQUENCE</scope>
</reference>
<evidence type="ECO:0008006" key="2">
    <source>
        <dbReference type="Google" id="ProtNLM"/>
    </source>
</evidence>